<keyword evidence="5" id="KW-1185">Reference proteome</keyword>
<organism evidence="4 5">
    <name type="scientific">Kribbella pittospori</name>
    <dbReference type="NCBI Taxonomy" id="722689"/>
    <lineage>
        <taxon>Bacteria</taxon>
        <taxon>Bacillati</taxon>
        <taxon>Actinomycetota</taxon>
        <taxon>Actinomycetes</taxon>
        <taxon>Propionibacteriales</taxon>
        <taxon>Kribbellaceae</taxon>
        <taxon>Kribbella</taxon>
    </lineage>
</organism>
<evidence type="ECO:0008006" key="6">
    <source>
        <dbReference type="Google" id="ProtNLM"/>
    </source>
</evidence>
<keyword evidence="2" id="KW-0472">Membrane</keyword>
<evidence type="ECO:0000256" key="3">
    <source>
        <dbReference type="SAM" id="SignalP"/>
    </source>
</evidence>
<keyword evidence="3" id="KW-0732">Signal</keyword>
<feature type="transmembrane region" description="Helical" evidence="2">
    <location>
        <begin position="75"/>
        <end position="97"/>
    </location>
</feature>
<evidence type="ECO:0000313" key="5">
    <source>
        <dbReference type="Proteomes" id="UP000291144"/>
    </source>
</evidence>
<dbReference type="OrthoDB" id="3831498at2"/>
<name>A0A4V2MB03_9ACTN</name>
<dbReference type="AlphaFoldDB" id="A0A4V2MB03"/>
<feature type="region of interest" description="Disordered" evidence="1">
    <location>
        <begin position="23"/>
        <end position="66"/>
    </location>
</feature>
<sequence length="108" mass="11098">MKHRSIAIAVVLFGIALGTAAPATASPWEPNRTQTQQVDPWPDEGTGYPGYADPTPAPAPPESVGRTTALDTNSVALGALGGISLGAVALGVTLIVLRRRDQHGLSES</sequence>
<keyword evidence="2" id="KW-1133">Transmembrane helix</keyword>
<gene>
    <name evidence="4" type="ORF">E0H73_18890</name>
</gene>
<proteinExistence type="predicted"/>
<keyword evidence="2" id="KW-0812">Transmembrane</keyword>
<evidence type="ECO:0000256" key="1">
    <source>
        <dbReference type="SAM" id="MobiDB-lite"/>
    </source>
</evidence>
<feature type="signal peptide" evidence="3">
    <location>
        <begin position="1"/>
        <end position="25"/>
    </location>
</feature>
<dbReference type="EMBL" id="SJKB01000005">
    <property type="protein sequence ID" value="TCC61302.1"/>
    <property type="molecule type" value="Genomic_DNA"/>
</dbReference>
<dbReference type="RefSeq" id="WP_131357752.1">
    <property type="nucleotide sequence ID" value="NZ_SJKB01000005.1"/>
</dbReference>
<reference evidence="4 5" key="1">
    <citation type="submission" date="2019-02" db="EMBL/GenBank/DDBJ databases">
        <title>Kribbella capetownensis sp. nov. and Kribbella speibonae sp. nov., isolated from soil.</title>
        <authorList>
            <person name="Curtis S.M."/>
            <person name="Norton I."/>
            <person name="Everest G.J."/>
            <person name="Meyers P.R."/>
        </authorList>
    </citation>
    <scope>NUCLEOTIDE SEQUENCE [LARGE SCALE GENOMIC DNA]</scope>
    <source>
        <strain evidence="4 5">NRRL B-24813</strain>
    </source>
</reference>
<evidence type="ECO:0000313" key="4">
    <source>
        <dbReference type="EMBL" id="TCC61302.1"/>
    </source>
</evidence>
<evidence type="ECO:0000256" key="2">
    <source>
        <dbReference type="SAM" id="Phobius"/>
    </source>
</evidence>
<comment type="caution">
    <text evidence="4">The sequence shown here is derived from an EMBL/GenBank/DDBJ whole genome shotgun (WGS) entry which is preliminary data.</text>
</comment>
<feature type="chain" id="PRO_5020797427" description="LPXTG cell wall anchor domain-containing protein" evidence="3">
    <location>
        <begin position="26"/>
        <end position="108"/>
    </location>
</feature>
<dbReference type="Proteomes" id="UP000291144">
    <property type="component" value="Unassembled WGS sequence"/>
</dbReference>
<accession>A0A4V2MB03</accession>
<protein>
    <recommendedName>
        <fullName evidence="6">LPXTG cell wall anchor domain-containing protein</fullName>
    </recommendedName>
</protein>